<comment type="caution">
    <text evidence="1">The sequence shown here is derived from an EMBL/GenBank/DDBJ whole genome shotgun (WGS) entry which is preliminary data.</text>
</comment>
<evidence type="ECO:0000313" key="1">
    <source>
        <dbReference type="EMBL" id="GFR06295.1"/>
    </source>
</evidence>
<dbReference type="InterPro" id="IPR015943">
    <property type="entry name" value="WD40/YVTN_repeat-like_dom_sf"/>
</dbReference>
<gene>
    <name evidence="1" type="ORF">TNCT_243521</name>
</gene>
<proteinExistence type="predicted"/>
<keyword evidence="2" id="KW-1185">Reference proteome</keyword>
<organism evidence="1 2">
    <name type="scientific">Trichonephila clavata</name>
    <name type="common">Joro spider</name>
    <name type="synonym">Nephila clavata</name>
    <dbReference type="NCBI Taxonomy" id="2740835"/>
    <lineage>
        <taxon>Eukaryota</taxon>
        <taxon>Metazoa</taxon>
        <taxon>Ecdysozoa</taxon>
        <taxon>Arthropoda</taxon>
        <taxon>Chelicerata</taxon>
        <taxon>Arachnida</taxon>
        <taxon>Araneae</taxon>
        <taxon>Araneomorphae</taxon>
        <taxon>Entelegynae</taxon>
        <taxon>Araneoidea</taxon>
        <taxon>Nephilidae</taxon>
        <taxon>Trichonephila</taxon>
    </lineage>
</organism>
<dbReference type="EMBL" id="BMAO01035827">
    <property type="protein sequence ID" value="GFR06295.1"/>
    <property type="molecule type" value="Genomic_DNA"/>
</dbReference>
<dbReference type="InterPro" id="IPR036352">
    <property type="entry name" value="Semap_dom_sf"/>
</dbReference>
<sequence>MGLESLKSPPELIDYWFLVVFKKHVREFSCGFQYYRTFHIDTKRDVLYVGAMDRLYRLNLNNVNKSRCDSLGRTTSSSTSVIDERNLGKPSQIFLQIKIFQSSLRSI</sequence>
<dbReference type="AlphaFoldDB" id="A0A8X6LE05"/>
<dbReference type="OrthoDB" id="9988752at2759"/>
<evidence type="ECO:0000313" key="2">
    <source>
        <dbReference type="Proteomes" id="UP000887116"/>
    </source>
</evidence>
<reference evidence="1" key="1">
    <citation type="submission" date="2020-07" db="EMBL/GenBank/DDBJ databases">
        <title>Multicomponent nature underlies the extraordinary mechanical properties of spider dragline silk.</title>
        <authorList>
            <person name="Kono N."/>
            <person name="Nakamura H."/>
            <person name="Mori M."/>
            <person name="Yoshida Y."/>
            <person name="Ohtoshi R."/>
            <person name="Malay A.D."/>
            <person name="Moran D.A.P."/>
            <person name="Tomita M."/>
            <person name="Numata K."/>
            <person name="Arakawa K."/>
        </authorList>
    </citation>
    <scope>NUCLEOTIDE SEQUENCE</scope>
</reference>
<dbReference type="SUPFAM" id="SSF101912">
    <property type="entry name" value="Sema domain"/>
    <property type="match status" value="1"/>
</dbReference>
<accession>A0A8X6LE05</accession>
<dbReference type="Gene3D" id="2.130.10.10">
    <property type="entry name" value="YVTN repeat-like/Quinoprotein amine dehydrogenase"/>
    <property type="match status" value="1"/>
</dbReference>
<dbReference type="Proteomes" id="UP000887116">
    <property type="component" value="Unassembled WGS sequence"/>
</dbReference>
<name>A0A8X6LE05_TRICU</name>
<protein>
    <submittedName>
        <fullName evidence="1">Uncharacterized protein</fullName>
    </submittedName>
</protein>